<comment type="caution">
    <text evidence="1">The sequence shown here is derived from an EMBL/GenBank/DDBJ whole genome shotgun (WGS) entry which is preliminary data.</text>
</comment>
<evidence type="ECO:0000313" key="1">
    <source>
        <dbReference type="EMBL" id="KAJ2977070.1"/>
    </source>
</evidence>
<gene>
    <name evidence="1" type="ORF">NUW58_g7921</name>
</gene>
<evidence type="ECO:0000313" key="2">
    <source>
        <dbReference type="Proteomes" id="UP001143856"/>
    </source>
</evidence>
<protein>
    <submittedName>
        <fullName evidence="1">Uncharacterized protein</fullName>
    </submittedName>
</protein>
<reference evidence="1" key="1">
    <citation type="submission" date="2022-10" db="EMBL/GenBank/DDBJ databases">
        <title>Genome Sequence of Xylaria curta.</title>
        <authorList>
            <person name="Buettner E."/>
        </authorList>
    </citation>
    <scope>NUCLEOTIDE SEQUENCE</scope>
    <source>
        <strain evidence="1">Babe10</strain>
    </source>
</reference>
<sequence>MSYRPSHINDAGAEFEEDAYFAEDTFTAGRPPQYNDNNQPPESMVPGAQGVVPRDDAVTTQDRDPSHIPGIAENYPASCHTDSTTTLIADEAPAMTATTPTQACPGPRADILFLINRDYNVAVQPLTEGALAALNMDFSNSLPYGPPYVRGPSLSNRDRGQDRQHCGAAPECRLVDNSPVAAA</sequence>
<keyword evidence="2" id="KW-1185">Reference proteome</keyword>
<name>A0ACC1NCQ5_9PEZI</name>
<organism evidence="1 2">
    <name type="scientific">Xylaria curta</name>
    <dbReference type="NCBI Taxonomy" id="42375"/>
    <lineage>
        <taxon>Eukaryota</taxon>
        <taxon>Fungi</taxon>
        <taxon>Dikarya</taxon>
        <taxon>Ascomycota</taxon>
        <taxon>Pezizomycotina</taxon>
        <taxon>Sordariomycetes</taxon>
        <taxon>Xylariomycetidae</taxon>
        <taxon>Xylariales</taxon>
        <taxon>Xylariaceae</taxon>
        <taxon>Xylaria</taxon>
    </lineage>
</organism>
<accession>A0ACC1NCQ5</accession>
<dbReference type="EMBL" id="JAPDGR010002211">
    <property type="protein sequence ID" value="KAJ2977070.1"/>
    <property type="molecule type" value="Genomic_DNA"/>
</dbReference>
<dbReference type="Proteomes" id="UP001143856">
    <property type="component" value="Unassembled WGS sequence"/>
</dbReference>
<proteinExistence type="predicted"/>